<dbReference type="AlphaFoldDB" id="A0A368JVA0"/>
<evidence type="ECO:0000313" key="3">
    <source>
        <dbReference type="Proteomes" id="UP000253383"/>
    </source>
</evidence>
<dbReference type="Gene3D" id="2.120.10.30">
    <property type="entry name" value="TolB, C-terminal domain"/>
    <property type="match status" value="1"/>
</dbReference>
<protein>
    <recommendedName>
        <fullName evidence="4">ATP/GTP-binding protein</fullName>
    </recommendedName>
</protein>
<keyword evidence="1" id="KW-0732">Signal</keyword>
<dbReference type="InterPro" id="IPR011042">
    <property type="entry name" value="6-blade_b-propeller_TolB-like"/>
</dbReference>
<dbReference type="EMBL" id="QOWE01000003">
    <property type="protein sequence ID" value="RCR70866.1"/>
    <property type="molecule type" value="Genomic_DNA"/>
</dbReference>
<evidence type="ECO:0000256" key="1">
    <source>
        <dbReference type="SAM" id="SignalP"/>
    </source>
</evidence>
<gene>
    <name evidence="2" type="ORF">DUE52_04565</name>
</gene>
<dbReference type="RefSeq" id="WP_114404782.1">
    <property type="nucleotide sequence ID" value="NZ_QOWE01000003.1"/>
</dbReference>
<comment type="caution">
    <text evidence="2">The sequence shown here is derived from an EMBL/GenBank/DDBJ whole genome shotgun (WGS) entry which is preliminary data.</text>
</comment>
<keyword evidence="3" id="KW-1185">Reference proteome</keyword>
<dbReference type="OrthoDB" id="7675395at2"/>
<dbReference type="Proteomes" id="UP000253383">
    <property type="component" value="Unassembled WGS sequence"/>
</dbReference>
<accession>A0A368JVA0</accession>
<dbReference type="SUPFAM" id="SSF63829">
    <property type="entry name" value="Calcium-dependent phosphotriesterase"/>
    <property type="match status" value="1"/>
</dbReference>
<feature type="chain" id="PRO_5016925544" description="ATP/GTP-binding protein" evidence="1">
    <location>
        <begin position="23"/>
        <end position="282"/>
    </location>
</feature>
<evidence type="ECO:0008006" key="4">
    <source>
        <dbReference type="Google" id="ProtNLM"/>
    </source>
</evidence>
<name>A0A368JVA0_9BACT</name>
<reference evidence="2 3" key="1">
    <citation type="submission" date="2018-07" db="EMBL/GenBank/DDBJ databases">
        <title>Genome analysis of Larkinella rosea.</title>
        <authorList>
            <person name="Zhou Z."/>
            <person name="Wang G."/>
        </authorList>
    </citation>
    <scope>NUCLEOTIDE SEQUENCE [LARGE SCALE GENOMIC DNA]</scope>
    <source>
        <strain evidence="3">zzj9</strain>
    </source>
</reference>
<sequence>MKKIFVIALIGLAFRTASSVQAQKIELTPVWETDTTLRTPESVFFEPGKKVLYVACINGGPSLENKGSYIAKVGLDGKVMQMKFTENLNSTKGMGVLGNKLYVTEMTQVVEIALATGKILNRYPVEGAKFLNDIAVDAKKGVVYITDSGNGKVWALTGGKTSLVLEGAPLKGTNGLLVENGQVLIGNGDGSLLSMNPTTKELSTIAKVSGGIDGIVALGNKQYIVTEWGGKIWHVQADGSTELKLDTSKEKINSADIGYNPATKTLFVPTFFHNTVKAYSLK</sequence>
<feature type="signal peptide" evidence="1">
    <location>
        <begin position="1"/>
        <end position="22"/>
    </location>
</feature>
<organism evidence="2 3">
    <name type="scientific">Larkinella punicea</name>
    <dbReference type="NCBI Taxonomy" id="2315727"/>
    <lineage>
        <taxon>Bacteria</taxon>
        <taxon>Pseudomonadati</taxon>
        <taxon>Bacteroidota</taxon>
        <taxon>Cytophagia</taxon>
        <taxon>Cytophagales</taxon>
        <taxon>Spirosomataceae</taxon>
        <taxon>Larkinella</taxon>
    </lineage>
</organism>
<proteinExistence type="predicted"/>
<evidence type="ECO:0000313" key="2">
    <source>
        <dbReference type="EMBL" id="RCR70866.1"/>
    </source>
</evidence>